<evidence type="ECO:0000256" key="3">
    <source>
        <dbReference type="ARBA" id="ARBA00022448"/>
    </source>
</evidence>
<reference evidence="10" key="1">
    <citation type="submission" date="2022-08" db="EMBL/GenBank/DDBJ databases">
        <title>A Global Phylogenomic Analysis of the Shiitake Genus Lentinula.</title>
        <authorList>
            <consortium name="DOE Joint Genome Institute"/>
            <person name="Sierra-Patev S."/>
            <person name="Min B."/>
            <person name="Naranjo-Ortiz M."/>
            <person name="Looney B."/>
            <person name="Konkel Z."/>
            <person name="Slot J.C."/>
            <person name="Sakamoto Y."/>
            <person name="Steenwyk J.L."/>
            <person name="Rokas A."/>
            <person name="Carro J."/>
            <person name="Camarero S."/>
            <person name="Ferreira P."/>
            <person name="Molpeceres G."/>
            <person name="Ruiz-Duenas F.J."/>
            <person name="Serrano A."/>
            <person name="Henrissat B."/>
            <person name="Drula E."/>
            <person name="Hughes K.W."/>
            <person name="Mata J.L."/>
            <person name="Ishikawa N.K."/>
            <person name="Vargas-Isla R."/>
            <person name="Ushijima S."/>
            <person name="Smith C.A."/>
            <person name="Ahrendt S."/>
            <person name="Andreopoulos W."/>
            <person name="He G."/>
            <person name="Labutti K."/>
            <person name="Lipzen A."/>
            <person name="Ng V."/>
            <person name="Riley R."/>
            <person name="Sandor L."/>
            <person name="Barry K."/>
            <person name="Martinez A.T."/>
            <person name="Xiao Y."/>
            <person name="Gibbons J.G."/>
            <person name="Terashima K."/>
            <person name="Grigoriev I.V."/>
            <person name="Hibbett D.S."/>
        </authorList>
    </citation>
    <scope>NUCLEOTIDE SEQUENCE</scope>
    <source>
        <strain evidence="10">RHP3577 ss4</strain>
    </source>
</reference>
<feature type="transmembrane region" description="Helical" evidence="8">
    <location>
        <begin position="92"/>
        <end position="113"/>
    </location>
</feature>
<comment type="caution">
    <text evidence="10">The sequence shown here is derived from an EMBL/GenBank/DDBJ whole genome shotgun (WGS) entry which is preliminary data.</text>
</comment>
<feature type="domain" description="Sodium/calcium exchanger membrane region" evidence="9">
    <location>
        <begin position="94"/>
        <end position="240"/>
    </location>
</feature>
<comment type="subcellular location">
    <subcellularLocation>
        <location evidence="1">Endomembrane system</location>
        <topology evidence="1">Multi-pass membrane protein</topology>
    </subcellularLocation>
</comment>
<evidence type="ECO:0000259" key="9">
    <source>
        <dbReference type="Pfam" id="PF01699"/>
    </source>
</evidence>
<keyword evidence="4 8" id="KW-0812">Transmembrane</keyword>
<name>A0ABQ8VE66_9AGAR</name>
<feature type="transmembrane region" description="Helical" evidence="8">
    <location>
        <begin position="34"/>
        <end position="55"/>
    </location>
</feature>
<evidence type="ECO:0000313" key="11">
    <source>
        <dbReference type="Proteomes" id="UP001150217"/>
    </source>
</evidence>
<protein>
    <submittedName>
        <fullName evidence="10">Sodium/calcium exchanger protein-domain-containing protein</fullName>
    </submittedName>
</protein>
<keyword evidence="6" id="KW-0406">Ion transport</keyword>
<dbReference type="PANTHER" id="PTHR31503:SF22">
    <property type="entry name" value="VACUOLAR CALCIUM ION TRANSPORTER"/>
    <property type="match status" value="1"/>
</dbReference>
<dbReference type="Gene3D" id="1.20.1420.30">
    <property type="entry name" value="NCX, central ion-binding region"/>
    <property type="match status" value="1"/>
</dbReference>
<feature type="transmembrane region" description="Helical" evidence="8">
    <location>
        <begin position="222"/>
        <end position="240"/>
    </location>
</feature>
<dbReference type="Pfam" id="PF01699">
    <property type="entry name" value="Na_Ca_ex"/>
    <property type="match status" value="1"/>
</dbReference>
<feature type="transmembrane region" description="Helical" evidence="8">
    <location>
        <begin position="184"/>
        <end position="202"/>
    </location>
</feature>
<accession>A0ABQ8VE66</accession>
<dbReference type="InterPro" id="IPR004837">
    <property type="entry name" value="NaCa_Exmemb"/>
</dbReference>
<proteinExistence type="inferred from homology"/>
<dbReference type="EMBL" id="JANVFT010000042">
    <property type="protein sequence ID" value="KAJ4491063.1"/>
    <property type="molecule type" value="Genomic_DNA"/>
</dbReference>
<evidence type="ECO:0000256" key="7">
    <source>
        <dbReference type="ARBA" id="ARBA00023136"/>
    </source>
</evidence>
<keyword evidence="11" id="KW-1185">Reference proteome</keyword>
<evidence type="ECO:0000313" key="10">
    <source>
        <dbReference type="EMBL" id="KAJ4491063.1"/>
    </source>
</evidence>
<comment type="similarity">
    <text evidence="2">Belongs to the Ca(2+):cation antiporter (CaCA) (TC 2.A.19) family.</text>
</comment>
<dbReference type="InterPro" id="IPR044880">
    <property type="entry name" value="NCX_ion-bd_dom_sf"/>
</dbReference>
<dbReference type="Proteomes" id="UP001150217">
    <property type="component" value="Unassembled WGS sequence"/>
</dbReference>
<feature type="transmembrane region" description="Helical" evidence="8">
    <location>
        <begin position="125"/>
        <end position="143"/>
    </location>
</feature>
<sequence>MILACITFTIPPTYCGLCTYQSLTLSDPEKWENVLIISRAASILLIVVYLAYLFFHLKTHGYLFENVDSFQEDDDTQNKEILILAVGALDQFGFNISLAIITALATLYVISLMEEFAEQYSIPKTFIGLILLPLVNVDGTSALRMAMRGQMETTIDICIGSSIQIIAFVIPFLVLIGWISGRQFPLLFGIFEIITIFVSVLLTSDLLKCTILAGTRDGRSNYLKGLILLSVYVVIALASYQL</sequence>
<dbReference type="PANTHER" id="PTHR31503">
    <property type="entry name" value="VACUOLAR CALCIUM ION TRANSPORTER"/>
    <property type="match status" value="1"/>
</dbReference>
<evidence type="ECO:0000256" key="4">
    <source>
        <dbReference type="ARBA" id="ARBA00022692"/>
    </source>
</evidence>
<evidence type="ECO:0000256" key="5">
    <source>
        <dbReference type="ARBA" id="ARBA00022989"/>
    </source>
</evidence>
<evidence type="ECO:0000256" key="6">
    <source>
        <dbReference type="ARBA" id="ARBA00023065"/>
    </source>
</evidence>
<keyword evidence="3" id="KW-0813">Transport</keyword>
<keyword evidence="5 8" id="KW-1133">Transmembrane helix</keyword>
<organism evidence="10 11">
    <name type="scientific">Lentinula lateritia</name>
    <dbReference type="NCBI Taxonomy" id="40482"/>
    <lineage>
        <taxon>Eukaryota</taxon>
        <taxon>Fungi</taxon>
        <taxon>Dikarya</taxon>
        <taxon>Basidiomycota</taxon>
        <taxon>Agaricomycotina</taxon>
        <taxon>Agaricomycetes</taxon>
        <taxon>Agaricomycetidae</taxon>
        <taxon>Agaricales</taxon>
        <taxon>Marasmiineae</taxon>
        <taxon>Omphalotaceae</taxon>
        <taxon>Lentinula</taxon>
    </lineage>
</organism>
<evidence type="ECO:0000256" key="1">
    <source>
        <dbReference type="ARBA" id="ARBA00004127"/>
    </source>
</evidence>
<evidence type="ECO:0000256" key="8">
    <source>
        <dbReference type="SAM" id="Phobius"/>
    </source>
</evidence>
<keyword evidence="7 8" id="KW-0472">Membrane</keyword>
<gene>
    <name evidence="10" type="ORF">C8R41DRAFT_895937</name>
</gene>
<dbReference type="InterPro" id="IPR004713">
    <property type="entry name" value="CaH_exchang"/>
</dbReference>
<feature type="transmembrane region" description="Helical" evidence="8">
    <location>
        <begin position="155"/>
        <end position="178"/>
    </location>
</feature>
<evidence type="ECO:0000256" key="2">
    <source>
        <dbReference type="ARBA" id="ARBA00008170"/>
    </source>
</evidence>